<dbReference type="PANTHER" id="PTHR15422:SF45">
    <property type="entry name" value="CYTOCHROME B561 DOMAIN-CONTAINING PROTEIN"/>
    <property type="match status" value="1"/>
</dbReference>
<sequence length="138" mass="15519">MSWNLEAMSIGNGSLIISTNIFSLHPLFMSFGFLFFMFNGIDVLSENIFGPLKSRSKKIKAHWILESLSVLFIFIGFIGIYANKILNGKPHFATWHGLIGAVASFSLVFMCSCSYPEHFQSFPAGNHEVLQMFQNKTT</sequence>
<dbReference type="PANTHER" id="PTHR15422">
    <property type="entry name" value="OS05G0565100 PROTEIN"/>
    <property type="match status" value="1"/>
</dbReference>
<comment type="subcellular location">
    <subcellularLocation>
        <location evidence="2">Membrane</location>
        <topology evidence="2">Multi-pass membrane protein</topology>
    </subcellularLocation>
</comment>
<protein>
    <recommendedName>
        <fullName evidence="11">ascorbate ferrireductase (transmembrane)</fullName>
        <ecNumber evidence="11">7.2.1.3</ecNumber>
    </recommendedName>
</protein>
<dbReference type="GO" id="GO:0140575">
    <property type="term" value="F:transmembrane monodehydroascorbate reductase activity"/>
    <property type="evidence" value="ECO:0007669"/>
    <property type="project" value="InterPro"/>
</dbReference>
<evidence type="ECO:0000313" key="14">
    <source>
        <dbReference type="Proteomes" id="UP000050792"/>
    </source>
</evidence>
<evidence type="ECO:0000256" key="8">
    <source>
        <dbReference type="ARBA" id="ARBA00022989"/>
    </source>
</evidence>
<reference evidence="15" key="2">
    <citation type="submission" date="2023-11" db="UniProtKB">
        <authorList>
            <consortium name="WormBaseParasite"/>
        </authorList>
    </citation>
    <scope>IDENTIFICATION</scope>
</reference>
<evidence type="ECO:0000256" key="12">
    <source>
        <dbReference type="SAM" id="Phobius"/>
    </source>
</evidence>
<feature type="transmembrane region" description="Helical" evidence="12">
    <location>
        <begin position="62"/>
        <end position="82"/>
    </location>
</feature>
<dbReference type="PROSITE" id="PS50939">
    <property type="entry name" value="CYTOCHROME_B561"/>
    <property type="match status" value="1"/>
</dbReference>
<dbReference type="GO" id="GO:0046872">
    <property type="term" value="F:metal ion binding"/>
    <property type="evidence" value="ECO:0007669"/>
    <property type="project" value="UniProtKB-KW"/>
</dbReference>
<evidence type="ECO:0000256" key="5">
    <source>
        <dbReference type="ARBA" id="ARBA00022692"/>
    </source>
</evidence>
<evidence type="ECO:0000256" key="6">
    <source>
        <dbReference type="ARBA" id="ARBA00022723"/>
    </source>
</evidence>
<feature type="transmembrane region" description="Helical" evidence="12">
    <location>
        <begin position="94"/>
        <end position="115"/>
    </location>
</feature>
<evidence type="ECO:0000256" key="10">
    <source>
        <dbReference type="ARBA" id="ARBA00023136"/>
    </source>
</evidence>
<evidence type="ECO:0000313" key="15">
    <source>
        <dbReference type="WBParaSite" id="SRDH1_8800.1"/>
    </source>
</evidence>
<dbReference type="InterPro" id="IPR045150">
    <property type="entry name" value="CYB561D1/2"/>
</dbReference>
<evidence type="ECO:0000256" key="9">
    <source>
        <dbReference type="ARBA" id="ARBA00023004"/>
    </source>
</evidence>
<evidence type="ECO:0000259" key="13">
    <source>
        <dbReference type="PROSITE" id="PS50939"/>
    </source>
</evidence>
<dbReference type="Pfam" id="PF03188">
    <property type="entry name" value="Cytochrom_B561"/>
    <property type="match status" value="1"/>
</dbReference>
<dbReference type="Proteomes" id="UP000050792">
    <property type="component" value="Unassembled WGS sequence"/>
</dbReference>
<evidence type="ECO:0000256" key="2">
    <source>
        <dbReference type="ARBA" id="ARBA00004141"/>
    </source>
</evidence>
<name>A0AA85GE84_9TREM</name>
<dbReference type="WBParaSite" id="SRDH1_8800.1">
    <property type="protein sequence ID" value="SRDH1_8800.1"/>
    <property type="gene ID" value="SRDH1_8800"/>
</dbReference>
<keyword evidence="10 12" id="KW-0472">Membrane</keyword>
<dbReference type="GO" id="GO:0140571">
    <property type="term" value="F:transmembrane ascorbate ferrireductase activity"/>
    <property type="evidence" value="ECO:0007669"/>
    <property type="project" value="UniProtKB-EC"/>
</dbReference>
<evidence type="ECO:0000256" key="1">
    <source>
        <dbReference type="ARBA" id="ARBA00001970"/>
    </source>
</evidence>
<keyword evidence="7" id="KW-0249">Electron transport</keyword>
<accession>A0AA85GE84</accession>
<feature type="transmembrane region" description="Helical" evidence="12">
    <location>
        <begin position="20"/>
        <end position="41"/>
    </location>
</feature>
<keyword evidence="4" id="KW-0349">Heme</keyword>
<keyword evidence="8 12" id="KW-1133">Transmembrane helix</keyword>
<feature type="domain" description="Cytochrome b561" evidence="13">
    <location>
        <begin position="1"/>
        <end position="138"/>
    </location>
</feature>
<proteinExistence type="predicted"/>
<evidence type="ECO:0000256" key="4">
    <source>
        <dbReference type="ARBA" id="ARBA00022617"/>
    </source>
</evidence>
<dbReference type="GO" id="GO:0016020">
    <property type="term" value="C:membrane"/>
    <property type="evidence" value="ECO:0007669"/>
    <property type="project" value="UniProtKB-SubCell"/>
</dbReference>
<evidence type="ECO:0000256" key="3">
    <source>
        <dbReference type="ARBA" id="ARBA00022448"/>
    </source>
</evidence>
<dbReference type="Gene3D" id="1.20.120.1770">
    <property type="match status" value="1"/>
</dbReference>
<dbReference type="EC" id="7.2.1.3" evidence="11"/>
<keyword evidence="6" id="KW-0479">Metal-binding</keyword>
<dbReference type="AlphaFoldDB" id="A0AA85GE84"/>
<evidence type="ECO:0000256" key="11">
    <source>
        <dbReference type="ARBA" id="ARBA00024225"/>
    </source>
</evidence>
<reference evidence="14" key="1">
    <citation type="submission" date="2022-06" db="EMBL/GenBank/DDBJ databases">
        <authorList>
            <person name="Berger JAMES D."/>
            <person name="Berger JAMES D."/>
        </authorList>
    </citation>
    <scope>NUCLEOTIDE SEQUENCE [LARGE SCALE GENOMIC DNA]</scope>
</reference>
<keyword evidence="5 12" id="KW-0812">Transmembrane</keyword>
<keyword evidence="9" id="KW-0408">Iron</keyword>
<keyword evidence="3" id="KW-0813">Transport</keyword>
<organism evidence="14 15">
    <name type="scientific">Schistosoma rodhaini</name>
    <dbReference type="NCBI Taxonomy" id="6188"/>
    <lineage>
        <taxon>Eukaryota</taxon>
        <taxon>Metazoa</taxon>
        <taxon>Spiralia</taxon>
        <taxon>Lophotrochozoa</taxon>
        <taxon>Platyhelminthes</taxon>
        <taxon>Trematoda</taxon>
        <taxon>Digenea</taxon>
        <taxon>Strigeidida</taxon>
        <taxon>Schistosomatoidea</taxon>
        <taxon>Schistosomatidae</taxon>
        <taxon>Schistosoma</taxon>
    </lineage>
</organism>
<keyword evidence="14" id="KW-1185">Reference proteome</keyword>
<comment type="cofactor">
    <cofactor evidence="1">
        <name>heme b</name>
        <dbReference type="ChEBI" id="CHEBI:60344"/>
    </cofactor>
</comment>
<evidence type="ECO:0000256" key="7">
    <source>
        <dbReference type="ARBA" id="ARBA00022982"/>
    </source>
</evidence>
<dbReference type="InterPro" id="IPR006593">
    <property type="entry name" value="Cyt_b561/ferric_Rdtase_TM"/>
</dbReference>